<dbReference type="Proteomes" id="UP001185069">
    <property type="component" value="Unassembled WGS sequence"/>
</dbReference>
<reference evidence="1 2" key="1">
    <citation type="submission" date="2023-07" db="EMBL/GenBank/DDBJ databases">
        <title>Sequencing the genomes of 1000 actinobacteria strains.</title>
        <authorList>
            <person name="Klenk H.-P."/>
        </authorList>
    </citation>
    <scope>NUCLEOTIDE SEQUENCE [LARGE SCALE GENOMIC DNA]</scope>
    <source>
        <strain evidence="1 2">DSM 14555</strain>
    </source>
</reference>
<dbReference type="RefSeq" id="WP_425545971.1">
    <property type="nucleotide sequence ID" value="NZ_BAAAHY010000001.1"/>
</dbReference>
<organism evidence="1 2">
    <name type="scientific">Arthrobacter russicus</name>
    <dbReference type="NCBI Taxonomy" id="172040"/>
    <lineage>
        <taxon>Bacteria</taxon>
        <taxon>Bacillati</taxon>
        <taxon>Actinomycetota</taxon>
        <taxon>Actinomycetes</taxon>
        <taxon>Micrococcales</taxon>
        <taxon>Micrococcaceae</taxon>
        <taxon>Arthrobacter</taxon>
    </lineage>
</organism>
<protein>
    <recommendedName>
        <fullName evidence="3">Oxalate:formate antiporter</fullName>
    </recommendedName>
</protein>
<evidence type="ECO:0008006" key="3">
    <source>
        <dbReference type="Google" id="ProtNLM"/>
    </source>
</evidence>
<sequence>MKSSSPVVLALAWLLVGAPLIYGVVQTLSKVAALFQ</sequence>
<accession>A0ABU1J9J0</accession>
<dbReference type="EMBL" id="JAVDQF010000001">
    <property type="protein sequence ID" value="MDR6269081.1"/>
    <property type="molecule type" value="Genomic_DNA"/>
</dbReference>
<evidence type="ECO:0000313" key="1">
    <source>
        <dbReference type="EMBL" id="MDR6269081.1"/>
    </source>
</evidence>
<keyword evidence="2" id="KW-1185">Reference proteome</keyword>
<gene>
    <name evidence="1" type="ORF">JOE69_001319</name>
</gene>
<comment type="caution">
    <text evidence="1">The sequence shown here is derived from an EMBL/GenBank/DDBJ whole genome shotgun (WGS) entry which is preliminary data.</text>
</comment>
<name>A0ABU1J9J0_9MICC</name>
<proteinExistence type="predicted"/>
<evidence type="ECO:0000313" key="2">
    <source>
        <dbReference type="Proteomes" id="UP001185069"/>
    </source>
</evidence>